<protein>
    <submittedName>
        <fullName evidence="6">LysR family transcriptional regulator</fullName>
    </submittedName>
</protein>
<dbReference type="InterPro" id="IPR050176">
    <property type="entry name" value="LTTR"/>
</dbReference>
<dbReference type="Gene3D" id="1.10.10.10">
    <property type="entry name" value="Winged helix-like DNA-binding domain superfamily/Winged helix DNA-binding domain"/>
    <property type="match status" value="1"/>
</dbReference>
<organism evidence="6 7">
    <name type="scientific">Ramlibacter cellulosilyticus</name>
    <dbReference type="NCBI Taxonomy" id="2764187"/>
    <lineage>
        <taxon>Bacteria</taxon>
        <taxon>Pseudomonadati</taxon>
        <taxon>Pseudomonadota</taxon>
        <taxon>Betaproteobacteria</taxon>
        <taxon>Burkholderiales</taxon>
        <taxon>Comamonadaceae</taxon>
        <taxon>Ramlibacter</taxon>
    </lineage>
</organism>
<sequence>MDIALARTFLEIVAQGSFVAAAQRLHLTQTAVSARVKSLEEQLGTPLFRRHKAGTVLTAAGERFLPYASALLQVWERARHQVALPSGRDAVVVLGCEPSLWDPLLRDWLGWMKKEAPELAVRAEISSSGKLLEQIASGTLDIAIVYAPHHRPGLRVELLIEERLVLVTTDEAASPPEPHEYVYVDWGPEFGEQHRLLYPEWSRPSLSSDFGPLVREHLLSVGGAGYFRLGVVRSHLESGRLRRVPGAPEFPYPAYAVYSEGADEAVVARALRGLRHAAGVEAADAGSFNGIAGSHQ</sequence>
<accession>A0A923SG94</accession>
<dbReference type="PANTHER" id="PTHR30579">
    <property type="entry name" value="TRANSCRIPTIONAL REGULATOR"/>
    <property type="match status" value="1"/>
</dbReference>
<dbReference type="InterPro" id="IPR005119">
    <property type="entry name" value="LysR_subst-bd"/>
</dbReference>
<evidence type="ECO:0000259" key="5">
    <source>
        <dbReference type="PROSITE" id="PS50931"/>
    </source>
</evidence>
<evidence type="ECO:0000256" key="3">
    <source>
        <dbReference type="ARBA" id="ARBA00023125"/>
    </source>
</evidence>
<keyword evidence="7" id="KW-1185">Reference proteome</keyword>
<dbReference type="InterPro" id="IPR000847">
    <property type="entry name" value="LysR_HTH_N"/>
</dbReference>
<dbReference type="PRINTS" id="PR00039">
    <property type="entry name" value="HTHLYSR"/>
</dbReference>
<dbReference type="Proteomes" id="UP000608513">
    <property type="component" value="Unassembled WGS sequence"/>
</dbReference>
<evidence type="ECO:0000256" key="1">
    <source>
        <dbReference type="ARBA" id="ARBA00009437"/>
    </source>
</evidence>
<evidence type="ECO:0000313" key="7">
    <source>
        <dbReference type="Proteomes" id="UP000608513"/>
    </source>
</evidence>
<dbReference type="SUPFAM" id="SSF46785">
    <property type="entry name" value="Winged helix' DNA-binding domain"/>
    <property type="match status" value="1"/>
</dbReference>
<dbReference type="GO" id="GO:0003677">
    <property type="term" value="F:DNA binding"/>
    <property type="evidence" value="ECO:0007669"/>
    <property type="project" value="UniProtKB-KW"/>
</dbReference>
<dbReference type="GO" id="GO:0003700">
    <property type="term" value="F:DNA-binding transcription factor activity"/>
    <property type="evidence" value="ECO:0007669"/>
    <property type="project" value="InterPro"/>
</dbReference>
<comment type="caution">
    <text evidence="6">The sequence shown here is derived from an EMBL/GenBank/DDBJ whole genome shotgun (WGS) entry which is preliminary data.</text>
</comment>
<evidence type="ECO:0000313" key="6">
    <source>
        <dbReference type="EMBL" id="MBC5784707.1"/>
    </source>
</evidence>
<dbReference type="FunFam" id="1.10.10.10:FF:000001">
    <property type="entry name" value="LysR family transcriptional regulator"/>
    <property type="match status" value="1"/>
</dbReference>
<dbReference type="SUPFAM" id="SSF53850">
    <property type="entry name" value="Periplasmic binding protein-like II"/>
    <property type="match status" value="1"/>
</dbReference>
<evidence type="ECO:0000256" key="4">
    <source>
        <dbReference type="ARBA" id="ARBA00023163"/>
    </source>
</evidence>
<dbReference type="InterPro" id="IPR036388">
    <property type="entry name" value="WH-like_DNA-bd_sf"/>
</dbReference>
<dbReference type="RefSeq" id="WP_187077447.1">
    <property type="nucleotide sequence ID" value="NZ_JACORT010000007.1"/>
</dbReference>
<dbReference type="Pfam" id="PF00126">
    <property type="entry name" value="HTH_1"/>
    <property type="match status" value="1"/>
</dbReference>
<dbReference type="PANTHER" id="PTHR30579:SF8">
    <property type="entry name" value="HTH-TYPE TRANSCRIPTIONAL REGULATOR HDFR"/>
    <property type="match status" value="1"/>
</dbReference>
<keyword evidence="4" id="KW-0804">Transcription</keyword>
<proteinExistence type="inferred from homology"/>
<keyword evidence="2" id="KW-0805">Transcription regulation</keyword>
<dbReference type="Gene3D" id="3.40.190.10">
    <property type="entry name" value="Periplasmic binding protein-like II"/>
    <property type="match status" value="1"/>
</dbReference>
<keyword evidence="3" id="KW-0238">DNA-binding</keyword>
<feature type="domain" description="HTH lysR-type" evidence="5">
    <location>
        <begin position="1"/>
        <end position="58"/>
    </location>
</feature>
<gene>
    <name evidence="6" type="ORF">H8N03_17290</name>
</gene>
<dbReference type="InterPro" id="IPR036390">
    <property type="entry name" value="WH_DNA-bd_sf"/>
</dbReference>
<dbReference type="EMBL" id="JACORT010000007">
    <property type="protein sequence ID" value="MBC5784707.1"/>
    <property type="molecule type" value="Genomic_DNA"/>
</dbReference>
<comment type="similarity">
    <text evidence="1">Belongs to the LysR transcriptional regulatory family.</text>
</comment>
<evidence type="ECO:0000256" key="2">
    <source>
        <dbReference type="ARBA" id="ARBA00023015"/>
    </source>
</evidence>
<name>A0A923SG94_9BURK</name>
<dbReference type="AlphaFoldDB" id="A0A923SG94"/>
<dbReference type="PROSITE" id="PS50931">
    <property type="entry name" value="HTH_LYSR"/>
    <property type="match status" value="1"/>
</dbReference>
<reference evidence="6" key="1">
    <citation type="submission" date="2020-08" db="EMBL/GenBank/DDBJ databases">
        <title>Ramlibacter sp. USB13 16S ribosomal RNA gene genome sequencing and assembly.</title>
        <authorList>
            <person name="Kang M."/>
        </authorList>
    </citation>
    <scope>NUCLEOTIDE SEQUENCE</scope>
    <source>
        <strain evidence="6">USB13</strain>
    </source>
</reference>
<dbReference type="Pfam" id="PF03466">
    <property type="entry name" value="LysR_substrate"/>
    <property type="match status" value="1"/>
</dbReference>